<dbReference type="AlphaFoldDB" id="A0A3E3DVI7"/>
<organism evidence="2 3">
    <name type="scientific">Faecalicoccus pleomorphus</name>
    <dbReference type="NCBI Taxonomy" id="1323"/>
    <lineage>
        <taxon>Bacteria</taxon>
        <taxon>Bacillati</taxon>
        <taxon>Bacillota</taxon>
        <taxon>Erysipelotrichia</taxon>
        <taxon>Erysipelotrichales</taxon>
        <taxon>Erysipelotrichaceae</taxon>
        <taxon>Faecalicoccus</taxon>
    </lineage>
</organism>
<gene>
    <name evidence="2" type="ORF">DXC78_11505</name>
</gene>
<protein>
    <recommendedName>
        <fullName evidence="1">HTH luxR-type domain-containing protein</fullName>
    </recommendedName>
</protein>
<dbReference type="GO" id="GO:0003677">
    <property type="term" value="F:DNA binding"/>
    <property type="evidence" value="ECO:0007669"/>
    <property type="project" value="InterPro"/>
</dbReference>
<evidence type="ECO:0000259" key="1">
    <source>
        <dbReference type="Pfam" id="PF00196"/>
    </source>
</evidence>
<sequence>MISHGAYHTELGDKIEKLHKKGRTIKEIAEILNISEKTVNVYLPYQKGEYKSDNPTENAIRIRKCRNKNKESE</sequence>
<reference evidence="2 3" key="1">
    <citation type="submission" date="2018-08" db="EMBL/GenBank/DDBJ databases">
        <title>A genome reference for cultivated species of the human gut microbiota.</title>
        <authorList>
            <person name="Zou Y."/>
            <person name="Xue W."/>
            <person name="Luo G."/>
        </authorList>
    </citation>
    <scope>NUCLEOTIDE SEQUENCE [LARGE SCALE GENOMIC DNA]</scope>
    <source>
        <strain evidence="2 3">TF08-11</strain>
    </source>
</reference>
<dbReference type="EMBL" id="QUSK01000032">
    <property type="protein sequence ID" value="RGD73304.1"/>
    <property type="molecule type" value="Genomic_DNA"/>
</dbReference>
<dbReference type="Proteomes" id="UP000260721">
    <property type="component" value="Unassembled WGS sequence"/>
</dbReference>
<comment type="caution">
    <text evidence="2">The sequence shown here is derived from an EMBL/GenBank/DDBJ whole genome shotgun (WGS) entry which is preliminary data.</text>
</comment>
<dbReference type="InterPro" id="IPR016032">
    <property type="entry name" value="Sig_transdc_resp-reg_C-effctor"/>
</dbReference>
<dbReference type="Gene3D" id="1.10.10.60">
    <property type="entry name" value="Homeodomain-like"/>
    <property type="match status" value="1"/>
</dbReference>
<proteinExistence type="predicted"/>
<feature type="domain" description="HTH luxR-type" evidence="1">
    <location>
        <begin position="21"/>
        <end position="43"/>
    </location>
</feature>
<dbReference type="InterPro" id="IPR000792">
    <property type="entry name" value="Tscrpt_reg_LuxR_C"/>
</dbReference>
<accession>A0A3E3DVI7</accession>
<dbReference type="RefSeq" id="WP_117447148.1">
    <property type="nucleotide sequence ID" value="NZ_JBFBOW010000001.1"/>
</dbReference>
<dbReference type="Pfam" id="PF00196">
    <property type="entry name" value="GerE"/>
    <property type="match status" value="1"/>
</dbReference>
<evidence type="ECO:0000313" key="2">
    <source>
        <dbReference type="EMBL" id="RGD73304.1"/>
    </source>
</evidence>
<name>A0A3E3DVI7_9FIRM</name>
<dbReference type="GO" id="GO:0006355">
    <property type="term" value="P:regulation of DNA-templated transcription"/>
    <property type="evidence" value="ECO:0007669"/>
    <property type="project" value="InterPro"/>
</dbReference>
<dbReference type="SUPFAM" id="SSF46894">
    <property type="entry name" value="C-terminal effector domain of the bipartite response regulators"/>
    <property type="match status" value="1"/>
</dbReference>
<evidence type="ECO:0000313" key="3">
    <source>
        <dbReference type="Proteomes" id="UP000260721"/>
    </source>
</evidence>